<dbReference type="GO" id="GO:0016740">
    <property type="term" value="F:transferase activity"/>
    <property type="evidence" value="ECO:0007669"/>
    <property type="project" value="UniProtKB-KW"/>
</dbReference>
<protein>
    <submittedName>
        <fullName evidence="1">Transferase hexapeptide repeat containing protein</fullName>
    </submittedName>
</protein>
<dbReference type="Proteomes" id="UP001165986">
    <property type="component" value="Unassembled WGS sequence"/>
</dbReference>
<dbReference type="EMBL" id="VJXY01000017">
    <property type="protein sequence ID" value="MBD6617466.1"/>
    <property type="molecule type" value="Genomic_DNA"/>
</dbReference>
<dbReference type="AlphaFoldDB" id="A0AA40SYA3"/>
<sequence>MLDEATLERRLATLEQEVSDLKRRTDTNLTSSNWLDKLIGSISDESAFLEALEYGRSFREADKPVDESDK</sequence>
<proteinExistence type="predicted"/>
<name>A0AA40SYA3_9NOST</name>
<keyword evidence="2" id="KW-1185">Reference proteome</keyword>
<accession>A0AA40SYA3</accession>
<keyword evidence="1" id="KW-0808">Transferase</keyword>
<gene>
    <name evidence="1" type="ORF">FNW02_16950</name>
</gene>
<organism evidence="1 2">
    <name type="scientific">Komarekiella delphini-convector SJRDD-AB1</name>
    <dbReference type="NCBI Taxonomy" id="2593771"/>
    <lineage>
        <taxon>Bacteria</taxon>
        <taxon>Bacillati</taxon>
        <taxon>Cyanobacteriota</taxon>
        <taxon>Cyanophyceae</taxon>
        <taxon>Nostocales</taxon>
        <taxon>Nostocaceae</taxon>
        <taxon>Komarekiella</taxon>
        <taxon>Komarekiella delphini-convector</taxon>
    </lineage>
</organism>
<comment type="caution">
    <text evidence="1">The sequence shown here is derived from an EMBL/GenBank/DDBJ whole genome shotgun (WGS) entry which is preliminary data.</text>
</comment>
<reference evidence="1" key="1">
    <citation type="submission" date="2019-07" db="EMBL/GenBank/DDBJ databases">
        <title>Toxilogical consequences of a new and cryptic species of cyanobacteria (Komarekiella delphini-convector) recovered from the epidermis of a bottlenose dolphin and 1500 ft. in the air.</title>
        <authorList>
            <person name="Brown A.O."/>
            <person name="Dvorak P."/>
            <person name="Villanueva C.D."/>
            <person name="Foss A.J."/>
            <person name="Garvey A.D."/>
            <person name="Gibson Q.A."/>
            <person name="Johansen J.R."/>
            <person name="Casamatta D.A."/>
        </authorList>
    </citation>
    <scope>NUCLEOTIDE SEQUENCE</scope>
    <source>
        <strain evidence="1">SJRDD-AB1</strain>
    </source>
</reference>
<evidence type="ECO:0000313" key="2">
    <source>
        <dbReference type="Proteomes" id="UP001165986"/>
    </source>
</evidence>
<evidence type="ECO:0000313" key="1">
    <source>
        <dbReference type="EMBL" id="MBD6617466.1"/>
    </source>
</evidence>